<evidence type="ECO:0000256" key="1">
    <source>
        <dbReference type="SAM" id="Coils"/>
    </source>
</evidence>
<dbReference type="PATRIC" id="fig|1293598.4.peg.1176"/>
<dbReference type="RefSeq" id="WP_056992991.1">
    <property type="nucleotide sequence ID" value="NZ_JQCE01000037.1"/>
</dbReference>
<gene>
    <name evidence="4" type="ORF">IV56_GL001114</name>
</gene>
<feature type="compositionally biased region" description="Polar residues" evidence="2">
    <location>
        <begin position="316"/>
        <end position="325"/>
    </location>
</feature>
<sequence length="1791" mass="191357">MSDIDLGEVQARFGFDLSSLQAQTQRAADMVKDMSINIKSAVSGGSGAFNDSLDITQGMNKMQDQIKSIKETVSDNFSDMNRVADDNLSKITKSGTETFGRMKSSAGKDLQSMVDGINTKMQQAQAAQLRMQSLMSKKANVQTGSPADALKFDSQIANAQAQMTRYQTQAQQLARNMRAEFDAIPASLNKIAGAMDRNEVQINSLQAKMKALQSTYKGQLTPVSGDFEHGFKMGDSKDSLKTKAEIDKLRDSMNKLIAENDALNGSYAKAEDRSENLKKALSGVNTKLNEQARDAKLASAAMASSAGGGGGGRGRTPNSNSSNDSGGFWNQIKGTAGKVSGAFDDVGARVGRVSSLFHRSSKGMADDTGLITRGITSLNRNMRMVGSSIIFFQLLSGAITNTAGFMLDAAKTNSRFSSSLNLIKVNLMTAFYPIYTAVMPALNTLMAGLAKVTGYVAGFIATLFGTTYHAARQGAQGLYGQMQAMKDTSKSAKAGLDDTADGAKKIADNADGATKKAKELKNALMGFDEINLLNQDSGDDDDKIKTPKAPSSKKGDDGGDSLDPPGIDFGSAPDMAMPKWLTDFANNVKRIAAELFAPIKEAWDKVGHLVMEAWKYALGEVWRLIKDIGKSFLEVWTNGTGEKFVEGLLILLADMLNIVGDIARAFAEAWEENNRGTRLIQSIFDLLISVEKTLHEIAKSFREAWNDGTGKKIAADLLDLFTDIFKMLKSISDAFRTAWTNDGNGTKLISSILHMFDEILVLLGKITTAWTNAWNTGVGVSIIEHILHIITNINNTIGALAKNFGNAWDKASIGQKIFEDIDGLADIILGTLDDMTGATVNWAKSLDFTPLLQSIHNLLKAMQPFTKNIGDGLKFLYEQVLLPLGKFTIEKVIPDFLDLLAAAIKVVNAVIDALKPLGKWFFDSFLKPLAGFSGGSFHSVIQGIIDILNKFTDWIKSHQKLVEGITAALVALFAFRVATSTFEKGTGLVGKLVDSAVRLGGKENLLKNFFEGITGIDKLKEGVSELKNMWSVVNENWDASKMGQWFQKGPLGGAMQSMKSAGGFNDLTPAGKVGTGLAGAGVALGAGWDIVSAIKEKNPTKKFEDFGSGAGTAIGGGLGLFFGGPLGAAIGSQIGGTVGKWAGDAAKKFTDGWNKAGSTKRPSDWLEGLGWDAAKWWKSTSKSLDDFSKNFQGWVNGIKKWLSQHWLEVAATIINPIAGLATWFLKDTKTGQSIVTWAKSFPGKAANWAKDVGKNIGNFIDSGKKWVKDAGNNIGKWVSEHQSATNKTISKWASGIGSTVHNGVDGAKNLAVKAGTKIGGWFSDFRNGTGKNVSKWAGTIGDLLTGGSNGSKSKVIQVGKNVGSWITGFMSGTGKNLSNWAGGLGDVIGKGLSSGANAVKRGAAGIANGIVGVIGGAVNGVIKGVNWVLSKVGAGSHALGTWSVPRFATGGYHKGGLALVNDAPGEHYREMYRLPNGQHGMFPKKRNLLVNLEAGSQVLDGNTTAAMVPHYAGGIFGGDFLKGLDFSHLFDGFSDTVSTVGKVAKDVWEEVQDFSSGVWSFVNHPFDLIMQGINQFFSKGSLGGIAGSVVDGAADMISHGAVDMVKNFIKQNAPKKKVKKGSSNSSSDGGMFDFDFDFSSLSNLFGFADGGFVNKDGLYRMGENNLQEMVVPLTKPARAVELMREGLKIMNLSGMELAAPDVVTNNFESSMTSSASSNNTTSTSEMSGSSTDMKSAIRQAIIEASEELKRTNPDADEKQLNMNIDGDVFASIMVKVLNRYFAKVGFNPLNI</sequence>
<feature type="region of interest" description="Disordered" evidence="2">
    <location>
        <begin position="1708"/>
        <end position="1731"/>
    </location>
</feature>
<proteinExistence type="predicted"/>
<protein>
    <submittedName>
        <fullName evidence="4">Minor tail protein</fullName>
    </submittedName>
</protein>
<evidence type="ECO:0000256" key="2">
    <source>
        <dbReference type="SAM" id="MobiDB-lite"/>
    </source>
</evidence>
<keyword evidence="3" id="KW-0812">Transmembrane</keyword>
<keyword evidence="3" id="KW-0472">Membrane</keyword>
<evidence type="ECO:0000313" key="5">
    <source>
        <dbReference type="Proteomes" id="UP000050969"/>
    </source>
</evidence>
<feature type="transmembrane region" description="Helical" evidence="3">
    <location>
        <begin position="427"/>
        <end position="445"/>
    </location>
</feature>
<keyword evidence="3" id="KW-1133">Transmembrane helix</keyword>
<dbReference type="STRING" id="1293598.IV56_GL001114"/>
<evidence type="ECO:0000313" key="4">
    <source>
        <dbReference type="EMBL" id="KRO16524.1"/>
    </source>
</evidence>
<comment type="caution">
    <text evidence="4">The sequence shown here is derived from an EMBL/GenBank/DDBJ whole genome shotgun (WGS) entry which is preliminary data.</text>
</comment>
<feature type="region of interest" description="Disordered" evidence="2">
    <location>
        <begin position="534"/>
        <end position="568"/>
    </location>
</feature>
<feature type="transmembrane region" description="Helical" evidence="3">
    <location>
        <begin position="389"/>
        <end position="407"/>
    </location>
</feature>
<feature type="region of interest" description="Disordered" evidence="2">
    <location>
        <begin position="295"/>
        <end position="327"/>
    </location>
</feature>
<reference evidence="4 5" key="1">
    <citation type="journal article" date="2015" name="Genome Announc.">
        <title>Expanding the biotechnology potential of lactobacilli through comparative genomics of 213 strains and associated genera.</title>
        <authorList>
            <person name="Sun Z."/>
            <person name="Harris H.M."/>
            <person name="McCann A."/>
            <person name="Guo C."/>
            <person name="Argimon S."/>
            <person name="Zhang W."/>
            <person name="Yang X."/>
            <person name="Jeffery I.B."/>
            <person name="Cooney J.C."/>
            <person name="Kagawa T.F."/>
            <person name="Liu W."/>
            <person name="Song Y."/>
            <person name="Salvetti E."/>
            <person name="Wrobel A."/>
            <person name="Rasinkangas P."/>
            <person name="Parkhill J."/>
            <person name="Rea M.C."/>
            <person name="O'Sullivan O."/>
            <person name="Ritari J."/>
            <person name="Douillard F.P."/>
            <person name="Paul Ross R."/>
            <person name="Yang R."/>
            <person name="Briner A.E."/>
            <person name="Felis G.E."/>
            <person name="de Vos W.M."/>
            <person name="Barrangou R."/>
            <person name="Klaenhammer T.R."/>
            <person name="Caufield P.W."/>
            <person name="Cui Y."/>
            <person name="Zhang H."/>
            <person name="O'Toole P.W."/>
        </authorList>
    </citation>
    <scope>NUCLEOTIDE SEQUENCE [LARGE SCALE GENOMIC DNA]</scope>
    <source>
        <strain evidence="4 5">DSM 24301</strain>
    </source>
</reference>
<organism evidence="4 5">
    <name type="scientific">Lacticaseibacillus saniviri JCM 17471 = DSM 24301</name>
    <dbReference type="NCBI Taxonomy" id="1293598"/>
    <lineage>
        <taxon>Bacteria</taxon>
        <taxon>Bacillati</taxon>
        <taxon>Bacillota</taxon>
        <taxon>Bacilli</taxon>
        <taxon>Lactobacillales</taxon>
        <taxon>Lactobacillaceae</taxon>
        <taxon>Lacticaseibacillus</taxon>
    </lineage>
</organism>
<feature type="coiled-coil region" evidence="1">
    <location>
        <begin position="246"/>
        <end position="287"/>
    </location>
</feature>
<accession>A0A0R2MUI8</accession>
<feature type="coiled-coil region" evidence="1">
    <location>
        <begin position="156"/>
        <end position="215"/>
    </location>
</feature>
<keyword evidence="5" id="KW-1185">Reference proteome</keyword>
<keyword evidence="1" id="KW-0175">Coiled coil</keyword>
<dbReference type="EMBL" id="JQCE01000037">
    <property type="protein sequence ID" value="KRO16524.1"/>
    <property type="molecule type" value="Genomic_DNA"/>
</dbReference>
<evidence type="ECO:0000256" key="3">
    <source>
        <dbReference type="SAM" id="Phobius"/>
    </source>
</evidence>
<dbReference type="Proteomes" id="UP000050969">
    <property type="component" value="Unassembled WGS sequence"/>
</dbReference>
<name>A0A0R2MUI8_9LACO</name>